<dbReference type="Gene3D" id="1.10.8.10">
    <property type="entry name" value="DNA helicase RuvA subunit, C-terminal domain"/>
    <property type="match status" value="1"/>
</dbReference>
<dbReference type="InterPro" id="IPR036086">
    <property type="entry name" value="ParB/Sulfiredoxin_sf"/>
</dbReference>
<dbReference type="Gene3D" id="3.90.1530.10">
    <property type="entry name" value="Conserved hypothetical protein from pyrococcus furiosus pfu- 392566-001, ParB domain"/>
    <property type="match status" value="1"/>
</dbReference>
<organism evidence="1 2">
    <name type="scientific">Reticulomyxa filosa</name>
    <dbReference type="NCBI Taxonomy" id="46433"/>
    <lineage>
        <taxon>Eukaryota</taxon>
        <taxon>Sar</taxon>
        <taxon>Rhizaria</taxon>
        <taxon>Retaria</taxon>
        <taxon>Foraminifera</taxon>
        <taxon>Monothalamids</taxon>
        <taxon>Reticulomyxidae</taxon>
        <taxon>Reticulomyxa</taxon>
    </lineage>
</organism>
<feature type="non-terminal residue" evidence="1">
    <location>
        <position position="1"/>
    </location>
</feature>
<dbReference type="SUPFAM" id="SSF110849">
    <property type="entry name" value="ParB/Sulfiredoxin"/>
    <property type="match status" value="1"/>
</dbReference>
<keyword evidence="2" id="KW-1185">Reference proteome</keyword>
<accession>X6LR40</accession>
<dbReference type="CDD" id="cd16390">
    <property type="entry name" value="ParB_N_Srx_like"/>
    <property type="match status" value="1"/>
</dbReference>
<dbReference type="InterPro" id="IPR014956">
    <property type="entry name" value="ParBc_2"/>
</dbReference>
<dbReference type="Pfam" id="PF08857">
    <property type="entry name" value="ParBc_2"/>
    <property type="match status" value="1"/>
</dbReference>
<gene>
    <name evidence="1" type="ORF">RFI_33556</name>
</gene>
<evidence type="ECO:0008006" key="3">
    <source>
        <dbReference type="Google" id="ProtNLM"/>
    </source>
</evidence>
<dbReference type="AlphaFoldDB" id="X6LR40"/>
<reference evidence="1 2" key="1">
    <citation type="journal article" date="2013" name="Curr. Biol.">
        <title>The Genome of the Foraminiferan Reticulomyxa filosa.</title>
        <authorList>
            <person name="Glockner G."/>
            <person name="Hulsmann N."/>
            <person name="Schleicher M."/>
            <person name="Noegel A.A."/>
            <person name="Eichinger L."/>
            <person name="Gallinger C."/>
            <person name="Pawlowski J."/>
            <person name="Sierra R."/>
            <person name="Euteneuer U."/>
            <person name="Pillet L."/>
            <person name="Moustafa A."/>
            <person name="Platzer M."/>
            <person name="Groth M."/>
            <person name="Szafranski K."/>
            <person name="Schliwa M."/>
        </authorList>
    </citation>
    <scope>NUCLEOTIDE SEQUENCE [LARGE SCALE GENOMIC DNA]</scope>
</reference>
<name>X6LR40_RETFI</name>
<comment type="caution">
    <text evidence="1">The sequence shown here is derived from an EMBL/GenBank/DDBJ whole genome shotgun (WGS) entry which is preliminary data.</text>
</comment>
<sequence>NTKKKKKKKKKKNKNWGHEWDIYLTDHHHLARAIIDAFPGDTRFSNYRWLKICVIEDLRMLSQSEFWAYLVNNGYAWLEDRHGESMSWYDLPNNMQSLTDDPFRSLSEYIRDAHGYIKCGVAGMDVFSICNASSAGGKKVDNKPFFEFYWADFFRRHLTQHDRDFQEFGCFFFFFFF</sequence>
<dbReference type="EMBL" id="ASPP01031665">
    <property type="protein sequence ID" value="ETO03846.1"/>
    <property type="molecule type" value="Genomic_DNA"/>
</dbReference>
<evidence type="ECO:0000313" key="2">
    <source>
        <dbReference type="Proteomes" id="UP000023152"/>
    </source>
</evidence>
<dbReference type="OrthoDB" id="15008at2759"/>
<protein>
    <recommendedName>
        <fullName evidence="3">Chromosome partitioning protein ParB</fullName>
    </recommendedName>
</protein>
<proteinExistence type="predicted"/>
<dbReference type="Proteomes" id="UP000023152">
    <property type="component" value="Unassembled WGS sequence"/>
</dbReference>
<evidence type="ECO:0000313" key="1">
    <source>
        <dbReference type="EMBL" id="ETO03846.1"/>
    </source>
</evidence>